<reference evidence="2" key="1">
    <citation type="journal article" date="2023" name="Mol. Phylogenet. Evol.">
        <title>Genome-scale phylogeny and comparative genomics of the fungal order Sordariales.</title>
        <authorList>
            <person name="Hensen N."/>
            <person name="Bonometti L."/>
            <person name="Westerberg I."/>
            <person name="Brannstrom I.O."/>
            <person name="Guillou S."/>
            <person name="Cros-Aarteil S."/>
            <person name="Calhoun S."/>
            <person name="Haridas S."/>
            <person name="Kuo A."/>
            <person name="Mondo S."/>
            <person name="Pangilinan J."/>
            <person name="Riley R."/>
            <person name="LaButti K."/>
            <person name="Andreopoulos B."/>
            <person name="Lipzen A."/>
            <person name="Chen C."/>
            <person name="Yan M."/>
            <person name="Daum C."/>
            <person name="Ng V."/>
            <person name="Clum A."/>
            <person name="Steindorff A."/>
            <person name="Ohm R.A."/>
            <person name="Martin F."/>
            <person name="Silar P."/>
            <person name="Natvig D.O."/>
            <person name="Lalanne C."/>
            <person name="Gautier V."/>
            <person name="Ament-Velasquez S.L."/>
            <person name="Kruys A."/>
            <person name="Hutchinson M.I."/>
            <person name="Powell A.J."/>
            <person name="Barry K."/>
            <person name="Miller A.N."/>
            <person name="Grigoriev I.V."/>
            <person name="Debuchy R."/>
            <person name="Gladieux P."/>
            <person name="Hiltunen Thoren M."/>
            <person name="Johannesson H."/>
        </authorList>
    </citation>
    <scope>NUCLEOTIDE SEQUENCE</scope>
    <source>
        <strain evidence="2">CBS 532.94</strain>
    </source>
</reference>
<accession>A0AAN7C2Y9</accession>
<feature type="compositionally biased region" description="Basic and acidic residues" evidence="1">
    <location>
        <begin position="124"/>
        <end position="147"/>
    </location>
</feature>
<evidence type="ECO:0000313" key="2">
    <source>
        <dbReference type="EMBL" id="KAK4234270.1"/>
    </source>
</evidence>
<protein>
    <submittedName>
        <fullName evidence="2">Uncharacterized protein</fullName>
    </submittedName>
</protein>
<feature type="region of interest" description="Disordered" evidence="1">
    <location>
        <begin position="95"/>
        <end position="194"/>
    </location>
</feature>
<feature type="compositionally biased region" description="Polar residues" evidence="1">
    <location>
        <begin position="104"/>
        <end position="123"/>
    </location>
</feature>
<feature type="compositionally biased region" description="Low complexity" evidence="1">
    <location>
        <begin position="172"/>
        <end position="184"/>
    </location>
</feature>
<reference evidence="2" key="2">
    <citation type="submission" date="2023-05" db="EMBL/GenBank/DDBJ databases">
        <authorList>
            <consortium name="Lawrence Berkeley National Laboratory"/>
            <person name="Steindorff A."/>
            <person name="Hensen N."/>
            <person name="Bonometti L."/>
            <person name="Westerberg I."/>
            <person name="Brannstrom I.O."/>
            <person name="Guillou S."/>
            <person name="Cros-Aarteil S."/>
            <person name="Calhoun S."/>
            <person name="Haridas S."/>
            <person name="Kuo A."/>
            <person name="Mondo S."/>
            <person name="Pangilinan J."/>
            <person name="Riley R."/>
            <person name="Labutti K."/>
            <person name="Andreopoulos B."/>
            <person name="Lipzen A."/>
            <person name="Chen C."/>
            <person name="Yanf M."/>
            <person name="Daum C."/>
            <person name="Ng V."/>
            <person name="Clum A."/>
            <person name="Ohm R."/>
            <person name="Martin F."/>
            <person name="Silar P."/>
            <person name="Natvig D."/>
            <person name="Lalanne C."/>
            <person name="Gautier V."/>
            <person name="Ament-Velasquez S.L."/>
            <person name="Kruys A."/>
            <person name="Hutchinson M.I."/>
            <person name="Powell A.J."/>
            <person name="Barry K."/>
            <person name="Miller A.N."/>
            <person name="Grigoriev I.V."/>
            <person name="Debuchy R."/>
            <person name="Gladieux P."/>
            <person name="Thoren M.H."/>
            <person name="Johannesson H."/>
        </authorList>
    </citation>
    <scope>NUCLEOTIDE SEQUENCE</scope>
    <source>
        <strain evidence="2">CBS 532.94</strain>
    </source>
</reference>
<organism evidence="2 3">
    <name type="scientific">Achaetomium macrosporum</name>
    <dbReference type="NCBI Taxonomy" id="79813"/>
    <lineage>
        <taxon>Eukaryota</taxon>
        <taxon>Fungi</taxon>
        <taxon>Dikarya</taxon>
        <taxon>Ascomycota</taxon>
        <taxon>Pezizomycotina</taxon>
        <taxon>Sordariomycetes</taxon>
        <taxon>Sordariomycetidae</taxon>
        <taxon>Sordariales</taxon>
        <taxon>Chaetomiaceae</taxon>
        <taxon>Achaetomium</taxon>
    </lineage>
</organism>
<proteinExistence type="predicted"/>
<name>A0AAN7C2Y9_9PEZI</name>
<comment type="caution">
    <text evidence="2">The sequence shown here is derived from an EMBL/GenBank/DDBJ whole genome shotgun (WGS) entry which is preliminary data.</text>
</comment>
<sequence>MIQNINPGLSRGFSIASAFQFDDLSDNNMLFVYEAYRPAEGHYREGYHRLHRGLKVTSDRCYKELVIVLVGERAAHVSNSKGPQSPGSLCDLLQQQHEQQYEQRTSPNFPSATSASPYPSQQPELDKPADLHKEKPADRPHESDTGSRIRPTRSNLSTSDDRCRAKRCKYGSSSSVTPKPKSSSENSKYRQLRSAARIAEDAAGEGTVTRLLEEEAGRKTKQKQKAMGARLAVSQLREHLVRA</sequence>
<evidence type="ECO:0000313" key="3">
    <source>
        <dbReference type="Proteomes" id="UP001303760"/>
    </source>
</evidence>
<dbReference type="AlphaFoldDB" id="A0AAN7C2Y9"/>
<dbReference type="Proteomes" id="UP001303760">
    <property type="component" value="Unassembled WGS sequence"/>
</dbReference>
<gene>
    <name evidence="2" type="ORF">C8A03DRAFT_37960</name>
</gene>
<keyword evidence="3" id="KW-1185">Reference proteome</keyword>
<evidence type="ECO:0000256" key="1">
    <source>
        <dbReference type="SAM" id="MobiDB-lite"/>
    </source>
</evidence>
<dbReference type="EMBL" id="MU860392">
    <property type="protein sequence ID" value="KAK4234270.1"/>
    <property type="molecule type" value="Genomic_DNA"/>
</dbReference>